<dbReference type="SMART" id="SM00671">
    <property type="entry name" value="SEL1"/>
    <property type="match status" value="5"/>
</dbReference>
<dbReference type="eggNOG" id="KOG1550">
    <property type="taxonomic scope" value="Eukaryota"/>
</dbReference>
<dbReference type="SUPFAM" id="SSF81901">
    <property type="entry name" value="HCP-like"/>
    <property type="match status" value="1"/>
</dbReference>
<dbReference type="Proteomes" id="UP000001876">
    <property type="component" value="Unassembled WGS sequence"/>
</dbReference>
<evidence type="ECO:0000256" key="1">
    <source>
        <dbReference type="ARBA" id="ARBA00038101"/>
    </source>
</evidence>
<dbReference type="KEGG" id="mpp:MICPUCDRAFT_19323"/>
<dbReference type="PANTHER" id="PTHR11102">
    <property type="entry name" value="SEL-1-LIKE PROTEIN"/>
    <property type="match status" value="1"/>
</dbReference>
<gene>
    <name evidence="2" type="ORF">MICPUCDRAFT_19323</name>
</gene>
<sequence>MPKIKLPRNVRDLVKKANAGSGDAAWDLSLHYRRGTGGVEKNDELARHWLERGAELGNFHAQCDLGVIHYDAGEYEVAREWFEKSAAQGHPIAEANLGVYYEKGHGVERNIPKAVEFLLRAAKKGCGDAQNNYGLLLSKEMHEHEEAMKWLEKSAAQGYAEAMCNIGTLYHDGKGVPRNLLKAREWWQKAAERGHEGAKK</sequence>
<evidence type="ECO:0000313" key="3">
    <source>
        <dbReference type="Proteomes" id="UP000001876"/>
    </source>
</evidence>
<name>C1MYI2_MICPC</name>
<dbReference type="RefSeq" id="XP_003060281.1">
    <property type="nucleotide sequence ID" value="XM_003060235.1"/>
</dbReference>
<dbReference type="PANTHER" id="PTHR11102:SF160">
    <property type="entry name" value="ERAD-ASSOCIATED E3 UBIQUITIN-PROTEIN LIGASE COMPONENT HRD3"/>
    <property type="match status" value="1"/>
</dbReference>
<dbReference type="Pfam" id="PF08238">
    <property type="entry name" value="Sel1"/>
    <property type="match status" value="5"/>
</dbReference>
<comment type="similarity">
    <text evidence="1">Belongs to the sel-1 family.</text>
</comment>
<keyword evidence="3" id="KW-1185">Reference proteome</keyword>
<evidence type="ECO:0000313" key="2">
    <source>
        <dbReference type="EMBL" id="EEH55050.1"/>
    </source>
</evidence>
<organism evidence="3">
    <name type="scientific">Micromonas pusilla (strain CCMP1545)</name>
    <name type="common">Picoplanktonic green alga</name>
    <dbReference type="NCBI Taxonomy" id="564608"/>
    <lineage>
        <taxon>Eukaryota</taxon>
        <taxon>Viridiplantae</taxon>
        <taxon>Chlorophyta</taxon>
        <taxon>Mamiellophyceae</taxon>
        <taxon>Mamiellales</taxon>
        <taxon>Mamiellaceae</taxon>
        <taxon>Micromonas</taxon>
    </lineage>
</organism>
<proteinExistence type="inferred from homology"/>
<dbReference type="STRING" id="564608.C1MYI2"/>
<dbReference type="Gene3D" id="1.25.40.10">
    <property type="entry name" value="Tetratricopeptide repeat domain"/>
    <property type="match status" value="2"/>
</dbReference>
<dbReference type="OrthoDB" id="509488at2759"/>
<accession>C1MYI2</accession>
<dbReference type="AlphaFoldDB" id="C1MYI2"/>
<reference evidence="2 3" key="1">
    <citation type="journal article" date="2009" name="Science">
        <title>Green evolution and dynamic adaptations revealed by genomes of the marine picoeukaryotes Micromonas.</title>
        <authorList>
            <person name="Worden A.Z."/>
            <person name="Lee J.H."/>
            <person name="Mock T."/>
            <person name="Rouze P."/>
            <person name="Simmons M.P."/>
            <person name="Aerts A.L."/>
            <person name="Allen A.E."/>
            <person name="Cuvelier M.L."/>
            <person name="Derelle E."/>
            <person name="Everett M.V."/>
            <person name="Foulon E."/>
            <person name="Grimwood J."/>
            <person name="Gundlach H."/>
            <person name="Henrissat B."/>
            <person name="Napoli C."/>
            <person name="McDonald S.M."/>
            <person name="Parker M.S."/>
            <person name="Rombauts S."/>
            <person name="Salamov A."/>
            <person name="Von Dassow P."/>
            <person name="Badger J.H."/>
            <person name="Coutinho P.M."/>
            <person name="Demir E."/>
            <person name="Dubchak I."/>
            <person name="Gentemann C."/>
            <person name="Eikrem W."/>
            <person name="Gready J.E."/>
            <person name="John U."/>
            <person name="Lanier W."/>
            <person name="Lindquist E.A."/>
            <person name="Lucas S."/>
            <person name="Mayer K.F."/>
            <person name="Moreau H."/>
            <person name="Not F."/>
            <person name="Otillar R."/>
            <person name="Panaud O."/>
            <person name="Pangilinan J."/>
            <person name="Paulsen I."/>
            <person name="Piegu B."/>
            <person name="Poliakov A."/>
            <person name="Robbens S."/>
            <person name="Schmutz J."/>
            <person name="Toulza E."/>
            <person name="Wyss T."/>
            <person name="Zelensky A."/>
            <person name="Zhou K."/>
            <person name="Armbrust E.V."/>
            <person name="Bhattacharya D."/>
            <person name="Goodenough U.W."/>
            <person name="Van de Peer Y."/>
            <person name="Grigoriev I.V."/>
        </authorList>
    </citation>
    <scope>NUCLEOTIDE SEQUENCE [LARGE SCALE GENOMIC DNA]</scope>
    <source>
        <strain evidence="2 3">CCMP1545</strain>
    </source>
</reference>
<protein>
    <submittedName>
        <fullName evidence="2">Predicted protein</fullName>
    </submittedName>
</protein>
<dbReference type="InterPro" id="IPR011990">
    <property type="entry name" value="TPR-like_helical_dom_sf"/>
</dbReference>
<dbReference type="EMBL" id="GG663742">
    <property type="protein sequence ID" value="EEH55050.1"/>
    <property type="molecule type" value="Genomic_DNA"/>
</dbReference>
<dbReference type="InterPro" id="IPR006597">
    <property type="entry name" value="Sel1-like"/>
</dbReference>
<dbReference type="GeneID" id="9686009"/>
<dbReference type="InterPro" id="IPR050767">
    <property type="entry name" value="Sel1_AlgK"/>
</dbReference>